<dbReference type="KEGG" id="apac:S7S_09465"/>
<dbReference type="PANTHER" id="PTHR43240">
    <property type="entry name" value="1,4-DIHYDROXY-2-NAPHTHOYL-COA THIOESTERASE 1"/>
    <property type="match status" value="1"/>
</dbReference>
<proteinExistence type="predicted"/>
<organism evidence="2 3">
    <name type="scientific">Isoalcanivorax pacificus W11-5</name>
    <dbReference type="NCBI Taxonomy" id="391936"/>
    <lineage>
        <taxon>Bacteria</taxon>
        <taxon>Pseudomonadati</taxon>
        <taxon>Pseudomonadota</taxon>
        <taxon>Gammaproteobacteria</taxon>
        <taxon>Oceanospirillales</taxon>
        <taxon>Alcanivoracaceae</taxon>
        <taxon>Isoalcanivorax</taxon>
    </lineage>
</organism>
<dbReference type="EMBL" id="CP004387">
    <property type="protein sequence ID" value="AJD48305.1"/>
    <property type="molecule type" value="Genomic_DNA"/>
</dbReference>
<sequence length="151" mass="16894">MDALKTLVESCRRGETPYQMLIERVPYARFLGIEAVARGEELLFILPKSDTNLGNPTLPALHGGAVAGFLEQAAIIFLLLEMGEPRVPKTIDFTMDYLRAGHFRDTFAECRVTRLGRRVANVHISAWQVRRAEPIAIARAHFLLSEETASD</sequence>
<feature type="domain" description="Thioesterase" evidence="1">
    <location>
        <begin position="61"/>
        <end position="130"/>
    </location>
</feature>
<dbReference type="Proteomes" id="UP000006764">
    <property type="component" value="Chromosome"/>
</dbReference>
<dbReference type="HOGENOM" id="CLU_089876_9_0_6"/>
<dbReference type="OrthoDB" id="9813158at2"/>
<gene>
    <name evidence="2" type="ORF">S7S_09465</name>
</gene>
<dbReference type="Pfam" id="PF03061">
    <property type="entry name" value="4HBT"/>
    <property type="match status" value="1"/>
</dbReference>
<dbReference type="InterPro" id="IPR006683">
    <property type="entry name" value="Thioestr_dom"/>
</dbReference>
<protein>
    <recommendedName>
        <fullName evidence="1">Thioesterase domain-containing protein</fullName>
    </recommendedName>
</protein>
<name>A0A0B4XNG2_9GAMM</name>
<reference evidence="2 3" key="1">
    <citation type="journal article" date="2012" name="J. Bacteriol.">
        <title>Genome sequence of an alkane-degrading bacterium, Alcanivorax pacificus type strain W11-5, isolated from deep sea sediment.</title>
        <authorList>
            <person name="Lai Q."/>
            <person name="Shao Z."/>
        </authorList>
    </citation>
    <scope>NUCLEOTIDE SEQUENCE [LARGE SCALE GENOMIC DNA]</scope>
    <source>
        <strain evidence="2 3">W11-5</strain>
    </source>
</reference>
<evidence type="ECO:0000313" key="3">
    <source>
        <dbReference type="Proteomes" id="UP000006764"/>
    </source>
</evidence>
<keyword evidence="3" id="KW-1185">Reference proteome</keyword>
<dbReference type="CDD" id="cd03443">
    <property type="entry name" value="PaaI_thioesterase"/>
    <property type="match status" value="1"/>
</dbReference>
<dbReference type="STRING" id="391936.S7S_09465"/>
<dbReference type="RefSeq" id="WP_008735558.1">
    <property type="nucleotide sequence ID" value="NZ_CP004387.1"/>
</dbReference>
<dbReference type="Gene3D" id="3.10.129.10">
    <property type="entry name" value="Hotdog Thioesterase"/>
    <property type="match status" value="1"/>
</dbReference>
<dbReference type="PANTHER" id="PTHR43240:SF3">
    <property type="entry name" value="THIOESTERASE DOMAIN-CONTAINING PROTEIN"/>
    <property type="match status" value="1"/>
</dbReference>
<evidence type="ECO:0000313" key="2">
    <source>
        <dbReference type="EMBL" id="AJD48305.1"/>
    </source>
</evidence>
<dbReference type="SUPFAM" id="SSF54637">
    <property type="entry name" value="Thioesterase/thiol ester dehydrase-isomerase"/>
    <property type="match status" value="1"/>
</dbReference>
<evidence type="ECO:0000259" key="1">
    <source>
        <dbReference type="Pfam" id="PF03061"/>
    </source>
</evidence>
<dbReference type="InterPro" id="IPR029069">
    <property type="entry name" value="HotDog_dom_sf"/>
</dbReference>
<dbReference type="GO" id="GO:0016790">
    <property type="term" value="F:thiolester hydrolase activity"/>
    <property type="evidence" value="ECO:0007669"/>
    <property type="project" value="UniProtKB-ARBA"/>
</dbReference>
<accession>A0A0B4XNG2</accession>
<dbReference type="AlphaFoldDB" id="A0A0B4XNG2"/>